<feature type="transmembrane region" description="Helical" evidence="1">
    <location>
        <begin position="13"/>
        <end position="35"/>
    </location>
</feature>
<dbReference type="HOGENOM" id="CLU_026769_0_0_7"/>
<dbReference type="eggNOG" id="ENOG502Z8W3">
    <property type="taxonomic scope" value="Bacteria"/>
</dbReference>
<protein>
    <recommendedName>
        <fullName evidence="4">DUF1538 domain-containing protein</fullName>
    </recommendedName>
</protein>
<keyword evidence="1" id="KW-1133">Transmembrane helix</keyword>
<feature type="transmembrane region" description="Helical" evidence="1">
    <location>
        <begin position="212"/>
        <end position="233"/>
    </location>
</feature>
<evidence type="ECO:0000256" key="1">
    <source>
        <dbReference type="SAM" id="Phobius"/>
    </source>
</evidence>
<evidence type="ECO:0008006" key="4">
    <source>
        <dbReference type="Google" id="ProtNLM"/>
    </source>
</evidence>
<sequence length="253" mass="26598">MSILLDFLDMREVALEVLLALGPLLVFFAVLQAVFIKLPRELLIRMGLGVLLAGLGLVFFLQGVKKGFLPAGTALGEALGRGNPWALPPIGFLLGFAATFAEPAVRVLSYEVEKASVGAIKQRVTLLVLSFGVAAFVALGMLRIILGIPIHYLIVPGYLLALVLMRFTHPTFLAIAFDAGGVATGPMTVTFVMALAVGVASALEGRDPVLDGLGLISLVALAPILSVMAFGFLHTRSGGNGHSMGDTEHDHEA</sequence>
<reference evidence="2 3" key="1">
    <citation type="journal article" date="2011" name="J. Bacteriol.">
        <title>Genome sequence of the mercury-methylating and pleomorphic Desulfovibrio africanus Strain Walvis Bay.</title>
        <authorList>
            <person name="Brown S.D."/>
            <person name="Wall J.D."/>
            <person name="Kucken A.M."/>
            <person name="Gilmour C.C."/>
            <person name="Podar M."/>
            <person name="Brandt C.C."/>
            <person name="Teshima H."/>
            <person name="Detter J.C."/>
            <person name="Han C.S."/>
            <person name="Land M.L."/>
            <person name="Lucas S."/>
            <person name="Han J."/>
            <person name="Pennacchio L."/>
            <person name="Nolan M."/>
            <person name="Pitluck S."/>
            <person name="Woyke T."/>
            <person name="Goodwin L."/>
            <person name="Palumbo A.V."/>
            <person name="Elias D.A."/>
        </authorList>
    </citation>
    <scope>NUCLEOTIDE SEQUENCE [LARGE SCALE GENOMIC DNA]</scope>
    <source>
        <strain evidence="2 3">Walvis Bay</strain>
    </source>
</reference>
<dbReference type="EMBL" id="CP003221">
    <property type="protein sequence ID" value="EGJ49506.1"/>
    <property type="molecule type" value="Genomic_DNA"/>
</dbReference>
<feature type="transmembrane region" description="Helical" evidence="1">
    <location>
        <begin position="42"/>
        <end position="64"/>
    </location>
</feature>
<dbReference type="Proteomes" id="UP000007844">
    <property type="component" value="Chromosome"/>
</dbReference>
<feature type="transmembrane region" description="Helical" evidence="1">
    <location>
        <begin position="179"/>
        <end position="200"/>
    </location>
</feature>
<dbReference type="STRING" id="690850.Desaf_1165"/>
<dbReference type="KEGG" id="daf:Desaf_1165"/>
<keyword evidence="3" id="KW-1185">Reference proteome</keyword>
<evidence type="ECO:0000313" key="2">
    <source>
        <dbReference type="EMBL" id="EGJ49506.1"/>
    </source>
</evidence>
<dbReference type="Pfam" id="PF07556">
    <property type="entry name" value="DUF1538"/>
    <property type="match status" value="1"/>
</dbReference>
<evidence type="ECO:0000313" key="3">
    <source>
        <dbReference type="Proteomes" id="UP000007844"/>
    </source>
</evidence>
<dbReference type="InterPro" id="IPR011435">
    <property type="entry name" value="UmpAB"/>
</dbReference>
<feature type="transmembrane region" description="Helical" evidence="1">
    <location>
        <begin position="126"/>
        <end position="144"/>
    </location>
</feature>
<organism evidence="2 3">
    <name type="scientific">Desulfocurvibacter africanus subsp. africanus str. Walvis Bay</name>
    <dbReference type="NCBI Taxonomy" id="690850"/>
    <lineage>
        <taxon>Bacteria</taxon>
        <taxon>Pseudomonadati</taxon>
        <taxon>Thermodesulfobacteriota</taxon>
        <taxon>Desulfovibrionia</taxon>
        <taxon>Desulfovibrionales</taxon>
        <taxon>Desulfovibrionaceae</taxon>
        <taxon>Desulfocurvibacter</taxon>
    </lineage>
</organism>
<dbReference type="RefSeq" id="WP_014259311.1">
    <property type="nucleotide sequence ID" value="NC_016629.1"/>
</dbReference>
<dbReference type="AlphaFoldDB" id="F3YXR2"/>
<feature type="transmembrane region" description="Helical" evidence="1">
    <location>
        <begin position="84"/>
        <end position="105"/>
    </location>
</feature>
<gene>
    <name evidence="2" type="ORF">Desaf_1165</name>
</gene>
<feature type="transmembrane region" description="Helical" evidence="1">
    <location>
        <begin position="150"/>
        <end position="167"/>
    </location>
</feature>
<name>F3YXR2_DESAF</name>
<accession>F3YXR2</accession>
<keyword evidence="1" id="KW-0472">Membrane</keyword>
<keyword evidence="1" id="KW-0812">Transmembrane</keyword>
<proteinExistence type="predicted"/>